<dbReference type="Pfam" id="PF01595">
    <property type="entry name" value="CNNM"/>
    <property type="match status" value="1"/>
</dbReference>
<feature type="transmembrane region" description="Helical" evidence="5">
    <location>
        <begin position="131"/>
        <end position="153"/>
    </location>
</feature>
<dbReference type="Gene3D" id="3.10.580.10">
    <property type="entry name" value="CBS-domain"/>
    <property type="match status" value="1"/>
</dbReference>
<dbReference type="InterPro" id="IPR000644">
    <property type="entry name" value="CBS_dom"/>
</dbReference>
<evidence type="ECO:0000313" key="8">
    <source>
        <dbReference type="EMBL" id="MDQ0514326.1"/>
    </source>
</evidence>
<dbReference type="EMBL" id="JAUSWO010000001">
    <property type="protein sequence ID" value="MDQ0514326.1"/>
    <property type="molecule type" value="Genomic_DNA"/>
</dbReference>
<keyword evidence="4 5" id="KW-0472">Membrane</keyword>
<evidence type="ECO:0000256" key="3">
    <source>
        <dbReference type="PROSITE-ProRule" id="PRU00703"/>
    </source>
</evidence>
<feature type="transmembrane region" description="Helical" evidence="5">
    <location>
        <begin position="6"/>
        <end position="27"/>
    </location>
</feature>
<dbReference type="PANTHER" id="PTHR22777">
    <property type="entry name" value="HEMOLYSIN-RELATED"/>
    <property type="match status" value="1"/>
</dbReference>
<feature type="transmembrane region" description="Helical" evidence="5">
    <location>
        <begin position="98"/>
        <end position="119"/>
    </location>
</feature>
<comment type="caution">
    <text evidence="8">The sequence shown here is derived from an EMBL/GenBank/DDBJ whole genome shotgun (WGS) entry which is preliminary data.</text>
</comment>
<accession>A0ABU0M041</accession>
<protein>
    <submittedName>
        <fullName evidence="8">Hemolysin</fullName>
    </submittedName>
</protein>
<gene>
    <name evidence="8" type="ORF">J2Z62_000764</name>
</gene>
<proteinExistence type="predicted"/>
<dbReference type="PANTHER" id="PTHR22777:SF17">
    <property type="entry name" value="UPF0053 PROTEIN SLL0260"/>
    <property type="match status" value="1"/>
</dbReference>
<keyword evidence="9" id="KW-1185">Reference proteome</keyword>
<feature type="domain" description="CBS" evidence="6">
    <location>
        <begin position="275"/>
        <end position="334"/>
    </location>
</feature>
<dbReference type="RefSeq" id="WP_256547796.1">
    <property type="nucleotide sequence ID" value="NZ_CP101809.1"/>
</dbReference>
<evidence type="ECO:0000256" key="1">
    <source>
        <dbReference type="ARBA" id="ARBA00022737"/>
    </source>
</evidence>
<evidence type="ECO:0000256" key="5">
    <source>
        <dbReference type="SAM" id="Phobius"/>
    </source>
</evidence>
<evidence type="ECO:0000313" key="9">
    <source>
        <dbReference type="Proteomes" id="UP001240643"/>
    </source>
</evidence>
<feature type="transmembrane region" description="Helical" evidence="5">
    <location>
        <begin position="65"/>
        <end position="92"/>
    </location>
</feature>
<dbReference type="Pfam" id="PF00571">
    <property type="entry name" value="CBS"/>
    <property type="match status" value="1"/>
</dbReference>
<dbReference type="SUPFAM" id="SSF54631">
    <property type="entry name" value="CBS-domain pair"/>
    <property type="match status" value="1"/>
</dbReference>
<keyword evidence="4 5" id="KW-1133">Transmembrane helix</keyword>
<evidence type="ECO:0000256" key="4">
    <source>
        <dbReference type="PROSITE-ProRule" id="PRU01193"/>
    </source>
</evidence>
<keyword evidence="2 3" id="KW-0129">CBS domain</keyword>
<dbReference type="PROSITE" id="PS51846">
    <property type="entry name" value="CNNM"/>
    <property type="match status" value="1"/>
</dbReference>
<dbReference type="Proteomes" id="UP001240643">
    <property type="component" value="Unassembled WGS sequence"/>
</dbReference>
<reference evidence="8" key="1">
    <citation type="submission" date="2023-07" db="EMBL/GenBank/DDBJ databases">
        <title>Genomic Encyclopedia of Type Strains, Phase IV (KMG-IV): sequencing the most valuable type-strain genomes for metagenomic binning, comparative biology and taxonomic classification.</title>
        <authorList>
            <person name="Goeker M."/>
        </authorList>
    </citation>
    <scope>NUCLEOTIDE SEQUENCE [LARGE SCALE GENOMIC DNA]</scope>
    <source>
        <strain evidence="8">DSM 21204</strain>
    </source>
</reference>
<name>A0ABU0M041_9BACT</name>
<feature type="domain" description="CNNM transmembrane" evidence="7">
    <location>
        <begin position="3"/>
        <end position="188"/>
    </location>
</feature>
<evidence type="ECO:0000256" key="2">
    <source>
        <dbReference type="ARBA" id="ARBA00023122"/>
    </source>
</evidence>
<sequence>MSTGISIFVYVIVIILFLIGSGFVSALETSYTSISEVSWRLYLKNFEDKRLKVSIKIANLLLKKYSITVAMSLLVNNVLAVGAATFTVVWLTPMAGETVAGLISLILITILLVLFGDFVPKNLVKRHGISFVIWTSYPSFVLWIIFFPITYWFGLLFKNNNNKEEISREMIDNLTDVAYDEKVIDHHEAELVSSALELNDKVVSAFMSNNTVFGYRDNSLTDLLKIYNEYKYTRIVILQKNGEVYGTLNYKLLLDLMIDPQGQIKPETDIKIDDAITEALYLPANMKLDDALRTMQHFHNHIAVVTNNKDSKEMIGVISIEDILEELVGEIYDENDDSDDIRPINDIDWIIEQRALAVNIVKKLNLANSITFFIPPKMRAREFFIQYFKTPHLKLEQVYKNQNVSLKVSQGLDSRKYRYFVTVDEIVENHDEKMKFSLKDFWLKKQTRKITN</sequence>
<organism evidence="8 9">
    <name type="scientific">Mycoplasmoides fastidiosum</name>
    <dbReference type="NCBI Taxonomy" id="92758"/>
    <lineage>
        <taxon>Bacteria</taxon>
        <taxon>Bacillati</taxon>
        <taxon>Mycoplasmatota</taxon>
        <taxon>Mycoplasmoidales</taxon>
        <taxon>Mycoplasmoidaceae</taxon>
        <taxon>Mycoplasmoides</taxon>
    </lineage>
</organism>
<dbReference type="InterPro" id="IPR046342">
    <property type="entry name" value="CBS_dom_sf"/>
</dbReference>
<evidence type="ECO:0000259" key="6">
    <source>
        <dbReference type="PROSITE" id="PS51371"/>
    </source>
</evidence>
<dbReference type="InterPro" id="IPR002550">
    <property type="entry name" value="CNNM"/>
</dbReference>
<keyword evidence="4 5" id="KW-0812">Transmembrane</keyword>
<dbReference type="PROSITE" id="PS51371">
    <property type="entry name" value="CBS"/>
    <property type="match status" value="1"/>
</dbReference>
<evidence type="ECO:0000259" key="7">
    <source>
        <dbReference type="PROSITE" id="PS51846"/>
    </source>
</evidence>
<keyword evidence="1" id="KW-0677">Repeat</keyword>